<protein>
    <recommendedName>
        <fullName evidence="2 6">Malonyl CoA-acyl carrier protein transacylase</fullName>
        <ecNumber evidence="1 6">2.3.1.39</ecNumber>
    </recommendedName>
</protein>
<keyword evidence="4 6" id="KW-0012">Acyltransferase</keyword>
<dbReference type="InterPro" id="IPR024925">
    <property type="entry name" value="Malonyl_CoA-ACP_transAc"/>
</dbReference>
<keyword evidence="3 6" id="KW-0808">Transferase</keyword>
<dbReference type="EMBL" id="AP009510">
    <property type="protein sequence ID" value="BAG14086.1"/>
    <property type="molecule type" value="Genomic_DNA"/>
</dbReference>
<evidence type="ECO:0000256" key="7">
    <source>
        <dbReference type="PIRSR" id="PIRSR000446-1"/>
    </source>
</evidence>
<dbReference type="NCBIfam" id="TIGR00128">
    <property type="entry name" value="fabD"/>
    <property type="match status" value="1"/>
</dbReference>
<evidence type="ECO:0000256" key="6">
    <source>
        <dbReference type="PIRNR" id="PIRNR000446"/>
    </source>
</evidence>
<feature type="domain" description="Malonyl-CoA:ACP transacylase (MAT)" evidence="8">
    <location>
        <begin position="7"/>
        <end position="303"/>
    </location>
</feature>
<dbReference type="Pfam" id="PF00698">
    <property type="entry name" value="Acyl_transf_1"/>
    <property type="match status" value="1"/>
</dbReference>
<keyword evidence="10" id="KW-1185">Reference proteome</keyword>
<name>B1H0Q4_ENDTX</name>
<evidence type="ECO:0000259" key="8">
    <source>
        <dbReference type="SMART" id="SM00827"/>
    </source>
</evidence>
<evidence type="ECO:0000313" key="9">
    <source>
        <dbReference type="EMBL" id="BAG14086.1"/>
    </source>
</evidence>
<dbReference type="AlphaFoldDB" id="B1H0Q4"/>
<organism evidence="9 10">
    <name type="scientific">Endomicrobium trichonymphae</name>
    <dbReference type="NCBI Taxonomy" id="1408204"/>
    <lineage>
        <taxon>Bacteria</taxon>
        <taxon>Pseudomonadati</taxon>
        <taxon>Elusimicrobiota</taxon>
        <taxon>Endomicrobiia</taxon>
        <taxon>Endomicrobiales</taxon>
        <taxon>Endomicrobiaceae</taxon>
        <taxon>Candidatus Endomicrobiellum</taxon>
    </lineage>
</organism>
<dbReference type="InterPro" id="IPR004410">
    <property type="entry name" value="Malonyl_CoA-ACP_transAc_FabD"/>
</dbReference>
<dbReference type="SMART" id="SM00827">
    <property type="entry name" value="PKS_AT"/>
    <property type="match status" value="1"/>
</dbReference>
<dbReference type="GO" id="GO:0005829">
    <property type="term" value="C:cytosol"/>
    <property type="evidence" value="ECO:0007669"/>
    <property type="project" value="TreeGrafter"/>
</dbReference>
<dbReference type="Proteomes" id="UP000001691">
    <property type="component" value="Chromosome"/>
</dbReference>
<reference evidence="10" key="1">
    <citation type="journal article" date="2008" name="Proc. Natl. Acad. Sci. U.S.A.">
        <title>Complete genome of the uncultured termite group 1 bacteria in a single host protist cell.</title>
        <authorList>
            <person name="Hongoh Y."/>
            <person name="Sharma V.K."/>
            <person name="Prakash T."/>
            <person name="Noda S."/>
            <person name="Taylor T.D."/>
            <person name="Kudo T."/>
            <person name="Sakaki Y."/>
            <person name="Toyoda A."/>
            <person name="Hattori M."/>
            <person name="Ohkuma M."/>
        </authorList>
    </citation>
    <scope>NUCLEOTIDE SEQUENCE [LARGE SCALE GENOMIC DNA]</scope>
    <source>
        <strain evidence="10">Rs-D17 genomovar Ri2008</strain>
    </source>
</reference>
<dbReference type="Gene3D" id="3.40.366.10">
    <property type="entry name" value="Malonyl-Coenzyme A Acyl Carrier Protein, domain 2"/>
    <property type="match status" value="1"/>
</dbReference>
<feature type="active site" evidence="7">
    <location>
        <position position="90"/>
    </location>
</feature>
<dbReference type="InterPro" id="IPR050858">
    <property type="entry name" value="Mal-CoA-ACP_Trans/PKS_FabD"/>
</dbReference>
<dbReference type="RefSeq" id="WP_015423610.1">
    <property type="nucleotide sequence ID" value="NC_020419.1"/>
</dbReference>
<dbReference type="SUPFAM" id="SSF52151">
    <property type="entry name" value="FabD/lysophospholipase-like"/>
    <property type="match status" value="1"/>
</dbReference>
<dbReference type="Gene3D" id="3.30.70.250">
    <property type="entry name" value="Malonyl-CoA ACP transacylase, ACP-binding"/>
    <property type="match status" value="1"/>
</dbReference>
<proteinExistence type="inferred from homology"/>
<dbReference type="GO" id="GO:0004314">
    <property type="term" value="F:[acyl-carrier-protein] S-malonyltransferase activity"/>
    <property type="evidence" value="ECO:0007669"/>
    <property type="project" value="UniProtKB-EC"/>
</dbReference>
<feature type="active site" evidence="7">
    <location>
        <position position="198"/>
    </location>
</feature>
<dbReference type="PATRIC" id="fig|471821.5.peg.992"/>
<dbReference type="InterPro" id="IPR016036">
    <property type="entry name" value="Malonyl_transacylase_ACP-bd"/>
</dbReference>
<comment type="similarity">
    <text evidence="6">Belongs to the fabD family.</text>
</comment>
<dbReference type="GO" id="GO:0006633">
    <property type="term" value="P:fatty acid biosynthetic process"/>
    <property type="evidence" value="ECO:0007669"/>
    <property type="project" value="TreeGrafter"/>
</dbReference>
<gene>
    <name evidence="9" type="ordered locus">TGRD_593</name>
</gene>
<dbReference type="SUPFAM" id="SSF55048">
    <property type="entry name" value="Probable ACP-binding domain of malonyl-CoA ACP transacylase"/>
    <property type="match status" value="1"/>
</dbReference>
<dbReference type="FunFam" id="3.30.70.250:FF:000001">
    <property type="entry name" value="Malonyl CoA-acyl carrier protein transacylase"/>
    <property type="match status" value="1"/>
</dbReference>
<dbReference type="InterPro" id="IPR014043">
    <property type="entry name" value="Acyl_transferase_dom"/>
</dbReference>
<evidence type="ECO:0000256" key="1">
    <source>
        <dbReference type="ARBA" id="ARBA00013258"/>
    </source>
</evidence>
<dbReference type="KEGG" id="rsd:TGRD_593"/>
<dbReference type="EC" id="2.3.1.39" evidence="1 6"/>
<dbReference type="PIRSF" id="PIRSF000446">
    <property type="entry name" value="Mct"/>
    <property type="match status" value="1"/>
</dbReference>
<dbReference type="PANTHER" id="PTHR42681">
    <property type="entry name" value="MALONYL-COA-ACYL CARRIER PROTEIN TRANSACYLASE, MITOCHONDRIAL"/>
    <property type="match status" value="1"/>
</dbReference>
<evidence type="ECO:0000256" key="4">
    <source>
        <dbReference type="ARBA" id="ARBA00023315"/>
    </source>
</evidence>
<dbReference type="PANTHER" id="PTHR42681:SF1">
    <property type="entry name" value="MALONYL-COA-ACYL CARRIER PROTEIN TRANSACYLASE, MITOCHONDRIAL"/>
    <property type="match status" value="1"/>
</dbReference>
<dbReference type="HOGENOM" id="CLU_030558_0_1_0"/>
<evidence type="ECO:0000313" key="10">
    <source>
        <dbReference type="Proteomes" id="UP000001691"/>
    </source>
</evidence>
<comment type="catalytic activity">
    <reaction evidence="5 6">
        <text>holo-[ACP] + malonyl-CoA = malonyl-[ACP] + CoA</text>
        <dbReference type="Rhea" id="RHEA:41792"/>
        <dbReference type="Rhea" id="RHEA-COMP:9623"/>
        <dbReference type="Rhea" id="RHEA-COMP:9685"/>
        <dbReference type="ChEBI" id="CHEBI:57287"/>
        <dbReference type="ChEBI" id="CHEBI:57384"/>
        <dbReference type="ChEBI" id="CHEBI:64479"/>
        <dbReference type="ChEBI" id="CHEBI:78449"/>
        <dbReference type="EC" id="2.3.1.39"/>
    </reaction>
</comment>
<dbReference type="STRING" id="471821.TGRD_603"/>
<accession>B1H0Q4</accession>
<evidence type="ECO:0000256" key="2">
    <source>
        <dbReference type="ARBA" id="ARBA00018953"/>
    </source>
</evidence>
<evidence type="ECO:0000256" key="3">
    <source>
        <dbReference type="ARBA" id="ARBA00022679"/>
    </source>
</evidence>
<sequence length="309" mass="33378">MSKIALMFPGQGAQTVGMGKDLYDKYLKAREIIDLAGNELKNIIFEGTEETLKLTEYAQPAIFVVSMAAFEVFKESYGLSVDGFVSAGHSLGEYSALCAAGFFSFKDGLAMVTARGKFIQKASAKTPGIMAAIIGMEKSAVEDLCKRASDVGVCEAVNFNSPRQIVIAGTVSAVNKAVEFAATAGAKTVILNVSGPFHSSIMSPASDDMSKELEKYNFTAPSFSVYTNCDALLTTDTSAIKEKLVRQIKSPVKWDEIVQNIIKLGYYKFVEVGPGKILSGLLRKIDRSKKALNIEDSASLQKTLEELNK</sequence>
<dbReference type="InterPro" id="IPR001227">
    <property type="entry name" value="Ac_transferase_dom_sf"/>
</dbReference>
<evidence type="ECO:0000256" key="5">
    <source>
        <dbReference type="ARBA" id="ARBA00048462"/>
    </source>
</evidence>
<dbReference type="InterPro" id="IPR016035">
    <property type="entry name" value="Acyl_Trfase/lysoPLipase"/>
</dbReference>